<keyword evidence="1" id="KW-1245">Viral tail assembly</keyword>
<keyword evidence="3" id="KW-0812">Transmembrane</keyword>
<feature type="transmembrane region" description="Helical" evidence="3">
    <location>
        <begin position="485"/>
        <end position="507"/>
    </location>
</feature>
<organism evidence="5 6">
    <name type="scientific">Lactococcus phage phi145</name>
    <dbReference type="NCBI Taxonomy" id="1527692"/>
    <lineage>
        <taxon>Viruses</taxon>
        <taxon>Duplodnaviria</taxon>
        <taxon>Heunggongvirae</taxon>
        <taxon>Uroviricota</taxon>
        <taxon>Caudoviricetes</taxon>
        <taxon>Skunavirus</taxon>
        <taxon>Skunavirus sv145</taxon>
    </lineage>
</organism>
<dbReference type="NCBIfam" id="TIGR02675">
    <property type="entry name" value="tape_meas_nterm"/>
    <property type="match status" value="1"/>
</dbReference>
<feature type="transmembrane region" description="Helical" evidence="3">
    <location>
        <begin position="828"/>
        <end position="847"/>
    </location>
</feature>
<feature type="transmembrane region" description="Helical" evidence="3">
    <location>
        <begin position="736"/>
        <end position="764"/>
    </location>
</feature>
<name>A0A096XVC6_9CAUD</name>
<feature type="domain" description="Tape measure protein N-terminal" evidence="4">
    <location>
        <begin position="180"/>
        <end position="362"/>
    </location>
</feature>
<feature type="coiled-coil region" evidence="2">
    <location>
        <begin position="57"/>
        <end position="119"/>
    </location>
</feature>
<evidence type="ECO:0000256" key="2">
    <source>
        <dbReference type="SAM" id="Coils"/>
    </source>
</evidence>
<dbReference type="GO" id="GO:0098003">
    <property type="term" value="P:viral tail assembly"/>
    <property type="evidence" value="ECO:0007669"/>
    <property type="project" value="UniProtKB-KW"/>
</dbReference>
<keyword evidence="6" id="KW-1185">Reference proteome</keyword>
<feature type="transmembrane region" description="Helical" evidence="3">
    <location>
        <begin position="519"/>
        <end position="538"/>
    </location>
</feature>
<accession>A0A096XVC6</accession>
<dbReference type="Pfam" id="PF20155">
    <property type="entry name" value="TMP_3"/>
    <property type="match status" value="1"/>
</dbReference>
<feature type="transmembrane region" description="Helical" evidence="3">
    <location>
        <begin position="801"/>
        <end position="822"/>
    </location>
</feature>
<evidence type="ECO:0000256" key="1">
    <source>
        <dbReference type="ARBA" id="ARBA00022465"/>
    </source>
</evidence>
<feature type="transmembrane region" description="Helical" evidence="3">
    <location>
        <begin position="700"/>
        <end position="724"/>
    </location>
</feature>
<protein>
    <submittedName>
        <fullName evidence="5">Tape measure protein</fullName>
    </submittedName>
</protein>
<dbReference type="Gene3D" id="1.20.120.20">
    <property type="entry name" value="Apolipoprotein"/>
    <property type="match status" value="1"/>
</dbReference>
<dbReference type="PANTHER" id="PTHR37813:SF1">
    <property type="entry name" value="FELS-2 PROPHAGE PROTEIN"/>
    <property type="match status" value="1"/>
</dbReference>
<evidence type="ECO:0000259" key="4">
    <source>
        <dbReference type="Pfam" id="PF20155"/>
    </source>
</evidence>
<keyword evidence="3" id="KW-1133">Transmembrane helix</keyword>
<sequence length="999" mass="105728">MASNATFEVEIYGNTTKFENSLRGVNTAMSGLRGEAKNLRDALKLDPTNTSKMAQLQKNLQTQLGLSRDKAAKLKEELSTVDKGTSAGQKKWLQLTRDLGTAETQANRLESEIKQVEDAINSGSWDIDAKMDTKGVNSGIDGMKSRFSGLREIAVGVFRQIGSSAVSAVGNGLRGWISDAMDTQKAMIALKNTMKFKGNGKEFDYVSNSMQKLARDTNANSEDTLKLSTTFIGLGDSAKSAVSKTEALVKANQAFGGTGENLKGVAQAYGQMAASGKVTAENINQLTDNNTALSASLKDTVMQMNPQLKQYASFNEAVSDGAVSMEMLDKAMQKAADGSGSATKTIRDTWSGFNEDLSQALLPTLEALTPVINALIDKMDDWGKGAGKAVANVVKYFQDLFQKLQENAATLAFLEAWDNIKSAFGSIVSIIANVINSFLGINTETTKNATSIDNVAKSIAVFAGKLSEVTKKIADFLKKISESEAAMSVLKGSLVVLASAFAAFKVAKGILAIIDAFKIMKAVISIVISSIKILYATILANPFAAIAVAIAAVVAGLVYFFTQTKTGKKIWADFVDFLKSAWDSVVSFFSGIGQWFTDIWNGAVDGAKGIWQGLVDWFSGIVQGIQNIWNGITTFFTTLWTTVVTGIQTAWAGVTGFFTGLWNGIVNIVKTVFTTIASLVTGAYNWFVTTFQPLISFYQSIFGLIGSIINLAFQLILATIRGAYQLVLNAWQGLSAWFGGIFNAVSSVVSTVFSAIGGFAVSAWNVVRSVWSAISGFFSGIFNVVRGVVSSAFSAIGSFASSAWGVVSSIWSAASGFFSGIFNSVRSVVSGVFSAIGGFASSAWSRISGVFNGVGSFFSGVFNGAKSAVSGVFAAFGGFASNAYNAITGVFDGLGSFFSGLFGGIKDTIDRVLGGVTGTIDKISGAINGIAGKLGNMFKGSMVVGLPEFNLSSSGYGLSTNSVSNDNRTYNTFNVQGGAGQDVSNLARAIRREFDLGRA</sequence>
<feature type="transmembrane region" description="Helical" evidence="3">
    <location>
        <begin position="544"/>
        <end position="562"/>
    </location>
</feature>
<dbReference type="PANTHER" id="PTHR37813">
    <property type="entry name" value="FELS-2 PROPHAGE PROTEIN"/>
    <property type="match status" value="1"/>
</dbReference>
<keyword evidence="1" id="KW-1188">Viral release from host cell</keyword>
<evidence type="ECO:0000313" key="6">
    <source>
        <dbReference type="Proteomes" id="UP000029682"/>
    </source>
</evidence>
<keyword evidence="2" id="KW-0175">Coiled coil</keyword>
<evidence type="ECO:0000256" key="3">
    <source>
        <dbReference type="SAM" id="Phobius"/>
    </source>
</evidence>
<dbReference type="EMBL" id="KM091444">
    <property type="protein sequence ID" value="AIK68661.1"/>
    <property type="molecule type" value="Genomic_DNA"/>
</dbReference>
<proteinExistence type="predicted"/>
<reference evidence="5 6" key="1">
    <citation type="journal article" date="2014" name="BMC Genomics">
        <title>Methyltransferases acquired by lactococcal 936-type phage provide protection against restriction endonuclease activity.</title>
        <authorList>
            <person name="Murphy J."/>
            <person name="Klumpp J."/>
            <person name="Mahony J."/>
            <person name="O'Connell-Motherway M."/>
            <person name="Nauta A."/>
            <person name="van Sinderen D."/>
        </authorList>
    </citation>
    <scope>NUCLEOTIDE SEQUENCE [LARGE SCALE GENOMIC DNA]</scope>
</reference>
<evidence type="ECO:0000313" key="5">
    <source>
        <dbReference type="EMBL" id="AIK68661.1"/>
    </source>
</evidence>
<dbReference type="InterPro" id="IPR013491">
    <property type="entry name" value="Tape_meas_N"/>
</dbReference>
<keyword evidence="3" id="KW-0472">Membrane</keyword>
<dbReference type="Proteomes" id="UP000029682">
    <property type="component" value="Segment"/>
</dbReference>
<gene>
    <name evidence="5" type="ORF">Phi145_17</name>
</gene>
<feature type="transmembrane region" description="Helical" evidence="3">
    <location>
        <begin position="668"/>
        <end position="688"/>
    </location>
</feature>
<feature type="transmembrane region" description="Helical" evidence="3">
    <location>
        <begin position="770"/>
        <end position="789"/>
    </location>
</feature>